<proteinExistence type="predicted"/>
<comment type="caution">
    <text evidence="2">The sequence shown here is derived from an EMBL/GenBank/DDBJ whole genome shotgun (WGS) entry which is preliminary data.</text>
</comment>
<reference evidence="2 3" key="1">
    <citation type="submission" date="2020-02" db="EMBL/GenBank/DDBJ databases">
        <title>Acidophilic actinobacteria isolated from forest soil.</title>
        <authorList>
            <person name="Golinska P."/>
        </authorList>
    </citation>
    <scope>NUCLEOTIDE SEQUENCE [LARGE SCALE GENOMIC DNA]</scope>
    <source>
        <strain evidence="2 3">NL8</strain>
    </source>
</reference>
<name>A0ABS5KLM7_9ACTN</name>
<protein>
    <submittedName>
        <fullName evidence="2">Uncharacterized protein</fullName>
    </submittedName>
</protein>
<keyword evidence="3" id="KW-1185">Reference proteome</keyword>
<sequence>MQVAFAKDEHPVGADGAYEAFGDGVHPRGLRRGEQGFDADGGEDGVERGGEFGVAVTDESGETVPRVLQATQGADDAQ</sequence>
<evidence type="ECO:0000256" key="1">
    <source>
        <dbReference type="SAM" id="MobiDB-lite"/>
    </source>
</evidence>
<dbReference type="Proteomes" id="UP000730482">
    <property type="component" value="Unassembled WGS sequence"/>
</dbReference>
<evidence type="ECO:0000313" key="2">
    <source>
        <dbReference type="EMBL" id="MBS2546936.1"/>
    </source>
</evidence>
<dbReference type="EMBL" id="JAAFYZ010000020">
    <property type="protein sequence ID" value="MBS2546936.1"/>
    <property type="molecule type" value="Genomic_DNA"/>
</dbReference>
<organism evidence="2 3">
    <name type="scientific">Catenulispora pinistramenti</name>
    <dbReference type="NCBI Taxonomy" id="2705254"/>
    <lineage>
        <taxon>Bacteria</taxon>
        <taxon>Bacillati</taxon>
        <taxon>Actinomycetota</taxon>
        <taxon>Actinomycetes</taxon>
        <taxon>Catenulisporales</taxon>
        <taxon>Catenulisporaceae</taxon>
        <taxon>Catenulispora</taxon>
    </lineage>
</organism>
<accession>A0ABS5KLM7</accession>
<evidence type="ECO:0000313" key="3">
    <source>
        <dbReference type="Proteomes" id="UP000730482"/>
    </source>
</evidence>
<dbReference type="RefSeq" id="WP_194893719.1">
    <property type="nucleotide sequence ID" value="NZ_JAAFYZ010000020.1"/>
</dbReference>
<feature type="region of interest" description="Disordered" evidence="1">
    <location>
        <begin position="25"/>
        <end position="78"/>
    </location>
</feature>
<gene>
    <name evidence="2" type="ORF">KGQ19_08640</name>
</gene>